<dbReference type="Proteomes" id="UP000681722">
    <property type="component" value="Unassembled WGS sequence"/>
</dbReference>
<dbReference type="InterPro" id="IPR038765">
    <property type="entry name" value="Papain-like_cys_pep_sf"/>
</dbReference>
<gene>
    <name evidence="4" type="ORF">GPM918_LOCUS36516</name>
    <name evidence="3" type="ORF">OVA965_LOCUS30371</name>
    <name evidence="6" type="ORF">SRO942_LOCUS37257</name>
    <name evidence="5" type="ORF">TMI583_LOCUS31170</name>
</gene>
<evidence type="ECO:0000313" key="6">
    <source>
        <dbReference type="EMBL" id="CAF4359392.1"/>
    </source>
</evidence>
<reference evidence="4" key="1">
    <citation type="submission" date="2021-02" db="EMBL/GenBank/DDBJ databases">
        <authorList>
            <person name="Nowell W R."/>
        </authorList>
    </citation>
    <scope>NUCLEOTIDE SEQUENCE</scope>
</reference>
<organism evidence="4 7">
    <name type="scientific">Didymodactylos carnosus</name>
    <dbReference type="NCBI Taxonomy" id="1234261"/>
    <lineage>
        <taxon>Eukaryota</taxon>
        <taxon>Metazoa</taxon>
        <taxon>Spiralia</taxon>
        <taxon>Gnathifera</taxon>
        <taxon>Rotifera</taxon>
        <taxon>Eurotatoria</taxon>
        <taxon>Bdelloidea</taxon>
        <taxon>Philodinida</taxon>
        <taxon>Philodinidae</taxon>
        <taxon>Didymodactylos</taxon>
    </lineage>
</organism>
<dbReference type="Proteomes" id="UP000682733">
    <property type="component" value="Unassembled WGS sequence"/>
</dbReference>
<dbReference type="GO" id="GO:0004198">
    <property type="term" value="F:calcium-dependent cysteine-type endopeptidase activity"/>
    <property type="evidence" value="ECO:0007669"/>
    <property type="project" value="InterPro"/>
</dbReference>
<protein>
    <recommendedName>
        <fullName evidence="2">Calpain catalytic domain-containing protein</fullName>
    </recommendedName>
</protein>
<accession>A0A815SVU1</accession>
<dbReference type="Pfam" id="PF00648">
    <property type="entry name" value="Peptidase_C2"/>
    <property type="match status" value="1"/>
</dbReference>
<evidence type="ECO:0000313" key="7">
    <source>
        <dbReference type="Proteomes" id="UP000663829"/>
    </source>
</evidence>
<sequence length="358" mass="40917">LLIGVATGRSDVSDDEYTRVKIHGNHAFSLLKVHSLSHDKRFVLVRDPHSCTNFEDKHVTRESLDSLQKVQRAERRSGSCWISWQMFLKYFSSITICRWRADMFDVRADGQFTLDASQPITVYQFHLPAVSQINISLYYHKQDRTQRVLHTQSFLLCDIDHTNGKTGELTANISGTRDGFTSWDGSLRSGNYVLIPFSTSFWSKSEDTSALNYTVVIHASNTLELTPVEEPVTYLSDCLIAAVIKNADRSTKEKDYKYYSTKNGCMAFVAENSSQQYLNVTIDFEQARRFSTSRQAFLTIDSLPPRTRQILFVAEWKPQGNGTSSMNYSYLTELCSQKSETIPRLMEIDIHQPRPISL</sequence>
<evidence type="ECO:0000313" key="3">
    <source>
        <dbReference type="EMBL" id="CAF1341645.1"/>
    </source>
</evidence>
<dbReference type="AlphaFoldDB" id="A0A815SVU1"/>
<dbReference type="PROSITE" id="PS50203">
    <property type="entry name" value="CALPAIN_CAT"/>
    <property type="match status" value="1"/>
</dbReference>
<dbReference type="Gene3D" id="3.90.70.10">
    <property type="entry name" value="Cysteine proteinases"/>
    <property type="match status" value="1"/>
</dbReference>
<dbReference type="InterPro" id="IPR001300">
    <property type="entry name" value="Peptidase_C2_calpain_cat"/>
</dbReference>
<feature type="domain" description="Calpain catalytic" evidence="2">
    <location>
        <begin position="25"/>
        <end position="100"/>
    </location>
</feature>
<evidence type="ECO:0000313" key="5">
    <source>
        <dbReference type="EMBL" id="CAF4152795.1"/>
    </source>
</evidence>
<dbReference type="Proteomes" id="UP000677228">
    <property type="component" value="Unassembled WGS sequence"/>
</dbReference>
<name>A0A815SVU1_9BILA</name>
<evidence type="ECO:0000313" key="4">
    <source>
        <dbReference type="EMBL" id="CAF1497077.1"/>
    </source>
</evidence>
<feature type="non-terminal residue" evidence="4">
    <location>
        <position position="1"/>
    </location>
</feature>
<evidence type="ECO:0000256" key="1">
    <source>
        <dbReference type="PROSITE-ProRule" id="PRU00239"/>
    </source>
</evidence>
<dbReference type="EMBL" id="CAJOBC010087659">
    <property type="protein sequence ID" value="CAF4359392.1"/>
    <property type="molecule type" value="Genomic_DNA"/>
</dbReference>
<dbReference type="OrthoDB" id="424753at2759"/>
<comment type="caution">
    <text evidence="4">The sequence shown here is derived from an EMBL/GenBank/DDBJ whole genome shotgun (WGS) entry which is preliminary data.</text>
</comment>
<dbReference type="EMBL" id="CAJNOQ010022152">
    <property type="protein sequence ID" value="CAF1497077.1"/>
    <property type="molecule type" value="Genomic_DNA"/>
</dbReference>
<keyword evidence="7" id="KW-1185">Reference proteome</keyword>
<dbReference type="SUPFAM" id="SSF54001">
    <property type="entry name" value="Cysteine proteinases"/>
    <property type="match status" value="1"/>
</dbReference>
<dbReference type="Proteomes" id="UP000663829">
    <property type="component" value="Unassembled WGS sequence"/>
</dbReference>
<proteinExistence type="predicted"/>
<dbReference type="EMBL" id="CAJNOK010022029">
    <property type="protein sequence ID" value="CAF1341645.1"/>
    <property type="molecule type" value="Genomic_DNA"/>
</dbReference>
<comment type="caution">
    <text evidence="1">Lacks conserved residue(s) required for the propagation of feature annotation.</text>
</comment>
<dbReference type="EMBL" id="CAJOBA010043654">
    <property type="protein sequence ID" value="CAF4152795.1"/>
    <property type="molecule type" value="Genomic_DNA"/>
</dbReference>
<dbReference type="GO" id="GO:0006508">
    <property type="term" value="P:proteolysis"/>
    <property type="evidence" value="ECO:0007669"/>
    <property type="project" value="InterPro"/>
</dbReference>
<evidence type="ECO:0000259" key="2">
    <source>
        <dbReference type="PROSITE" id="PS50203"/>
    </source>
</evidence>